<accession>A0A094PTJ5</accession>
<sequence>IAGGSGEVTLTQVLTQPLIRAIFASSPQEPDEMLWFGPTERPEVKDFLGLDIGS</sequence>
<dbReference type="EMBL" id="JNSL01000126">
    <property type="protein sequence ID" value="KGA15080.1"/>
    <property type="molecule type" value="Genomic_DNA"/>
</dbReference>
<protein>
    <submittedName>
        <fullName evidence="1">Uncharacterized protein</fullName>
    </submittedName>
</protein>
<comment type="caution">
    <text evidence="1">The sequence shown here is derived from an EMBL/GenBank/DDBJ whole genome shotgun (WGS) entry which is preliminary data.</text>
</comment>
<evidence type="ECO:0000313" key="1">
    <source>
        <dbReference type="EMBL" id="KGA15080.1"/>
    </source>
</evidence>
<gene>
    <name evidence="1" type="ORF">GM51_15760</name>
</gene>
<name>A0A094PTJ5_9ZZZZ</name>
<dbReference type="AlphaFoldDB" id="A0A094PTJ5"/>
<reference evidence="1" key="1">
    <citation type="submission" date="2014-06" db="EMBL/GenBank/DDBJ databases">
        <title>Key roles for freshwater Actinobacteria revealed by deep metagenomic sequencing.</title>
        <authorList>
            <person name="Ghai R."/>
            <person name="Mizuno C.M."/>
            <person name="Picazo A."/>
            <person name="Camacho A."/>
            <person name="Rodriguez-Valera F."/>
        </authorList>
    </citation>
    <scope>NUCLEOTIDE SEQUENCE</scope>
</reference>
<organism evidence="1">
    <name type="scientific">freshwater metagenome</name>
    <dbReference type="NCBI Taxonomy" id="449393"/>
    <lineage>
        <taxon>unclassified sequences</taxon>
        <taxon>metagenomes</taxon>
        <taxon>ecological metagenomes</taxon>
    </lineage>
</organism>
<feature type="non-terminal residue" evidence="1">
    <location>
        <position position="1"/>
    </location>
</feature>
<proteinExistence type="predicted"/>